<dbReference type="Gene3D" id="3.40.50.460">
    <property type="entry name" value="Phosphofructokinase domain"/>
    <property type="match status" value="1"/>
</dbReference>
<dbReference type="GO" id="GO:0016208">
    <property type="term" value="F:AMP binding"/>
    <property type="evidence" value="ECO:0007669"/>
    <property type="project" value="TreeGrafter"/>
</dbReference>
<dbReference type="SUPFAM" id="SSF53784">
    <property type="entry name" value="Phosphofructokinase"/>
    <property type="match status" value="1"/>
</dbReference>
<feature type="domain" description="Phosphofructokinase" evidence="9">
    <location>
        <begin position="7"/>
        <end position="313"/>
    </location>
</feature>
<dbReference type="PANTHER" id="PTHR13697:SF52">
    <property type="entry name" value="ATP-DEPENDENT 6-PHOSPHOFRUCTOKINASE 3"/>
    <property type="match status" value="1"/>
</dbReference>
<dbReference type="UniPathway" id="UPA00109">
    <property type="reaction ID" value="UER00182"/>
</dbReference>
<keyword evidence="8" id="KW-0324">Glycolysis</keyword>
<dbReference type="GO" id="GO:0048029">
    <property type="term" value="F:monosaccharide binding"/>
    <property type="evidence" value="ECO:0007669"/>
    <property type="project" value="TreeGrafter"/>
</dbReference>
<dbReference type="GO" id="GO:0030388">
    <property type="term" value="P:fructose 1,6-bisphosphate metabolic process"/>
    <property type="evidence" value="ECO:0007669"/>
    <property type="project" value="TreeGrafter"/>
</dbReference>
<dbReference type="InterPro" id="IPR000023">
    <property type="entry name" value="Phosphofructokinase_dom"/>
</dbReference>
<keyword evidence="4" id="KW-0808">Transferase</keyword>
<accession>A0A133UH38</accession>
<evidence type="ECO:0000259" key="9">
    <source>
        <dbReference type="Pfam" id="PF00365"/>
    </source>
</evidence>
<evidence type="ECO:0000256" key="2">
    <source>
        <dbReference type="ARBA" id="ARBA00004679"/>
    </source>
</evidence>
<keyword evidence="3" id="KW-0963">Cytoplasm</keyword>
<evidence type="ECO:0000256" key="8">
    <source>
        <dbReference type="ARBA" id="ARBA00023152"/>
    </source>
</evidence>
<comment type="cofactor">
    <cofactor evidence="1">
        <name>Mg(2+)</name>
        <dbReference type="ChEBI" id="CHEBI:18420"/>
    </cofactor>
</comment>
<dbReference type="EMBL" id="LHXN01000006">
    <property type="protein sequence ID" value="KXA93406.1"/>
    <property type="molecule type" value="Genomic_DNA"/>
</dbReference>
<dbReference type="InterPro" id="IPR022953">
    <property type="entry name" value="ATP_PFK"/>
</dbReference>
<dbReference type="AlphaFoldDB" id="A0A133UH38"/>
<gene>
    <name evidence="10" type="ORF">AKJ64_00755</name>
</gene>
<organism evidence="10 11">
    <name type="scientific">candidate division MSBL1 archaeon SCGC-AAA259E17</name>
    <dbReference type="NCBI Taxonomy" id="1698263"/>
    <lineage>
        <taxon>Archaea</taxon>
        <taxon>Methanobacteriati</taxon>
        <taxon>Methanobacteriota</taxon>
        <taxon>candidate division MSBL1</taxon>
    </lineage>
</organism>
<keyword evidence="5" id="KW-0479">Metal-binding</keyword>
<evidence type="ECO:0000256" key="4">
    <source>
        <dbReference type="ARBA" id="ARBA00022679"/>
    </source>
</evidence>
<dbReference type="InterPro" id="IPR035966">
    <property type="entry name" value="PKF_sf"/>
</dbReference>
<dbReference type="GO" id="GO:0005945">
    <property type="term" value="C:6-phosphofructokinase complex"/>
    <property type="evidence" value="ECO:0007669"/>
    <property type="project" value="TreeGrafter"/>
</dbReference>
<dbReference type="GO" id="GO:0042802">
    <property type="term" value="F:identical protein binding"/>
    <property type="evidence" value="ECO:0007669"/>
    <property type="project" value="TreeGrafter"/>
</dbReference>
<dbReference type="PIRSF" id="PIRSF000532">
    <property type="entry name" value="ATP_PFK_prok"/>
    <property type="match status" value="1"/>
</dbReference>
<dbReference type="Proteomes" id="UP000070373">
    <property type="component" value="Unassembled WGS sequence"/>
</dbReference>
<name>A0A133UH38_9EURY</name>
<dbReference type="GO" id="GO:0005524">
    <property type="term" value="F:ATP binding"/>
    <property type="evidence" value="ECO:0007669"/>
    <property type="project" value="InterPro"/>
</dbReference>
<reference evidence="10 11" key="1">
    <citation type="journal article" date="2016" name="Sci. Rep.">
        <title>Metabolic traits of an uncultured archaeal lineage -MSBL1- from brine pools of the Red Sea.</title>
        <authorList>
            <person name="Mwirichia R."/>
            <person name="Alam I."/>
            <person name="Rashid M."/>
            <person name="Vinu M."/>
            <person name="Ba-Alawi W."/>
            <person name="Anthony Kamau A."/>
            <person name="Kamanda Ngugi D."/>
            <person name="Goker M."/>
            <person name="Klenk H.P."/>
            <person name="Bajic V."/>
            <person name="Stingl U."/>
        </authorList>
    </citation>
    <scope>NUCLEOTIDE SEQUENCE [LARGE SCALE GENOMIC DNA]</scope>
    <source>
        <strain evidence="10">SCGC-AAA259E17</strain>
    </source>
</reference>
<keyword evidence="11" id="KW-1185">Reference proteome</keyword>
<sequence>MGGSRMRIAVLTGGGHVSALNAGIEGITKEALNKGWEVLGATDGWEGMEKGNFVKLTKKKVDSIRGYGGSVLGSGRWKPDLDAVVETSEEYEVDGIVALGGDDTLGVLNELWQEYELPSAGWPKTMDNDLGATYFSLGYPTAIHNASEVILNSFDVAWTHGRIAMTTVFGRSTDWAAAGAGAYGDADVVVPGEKTTKLEEIYEKAKEAYFENEKDRGKPYAVMVIAEGASIEGMDTHVKSDEIHVDEFGHPKLDPNYLVSTLSDTIRSLSKDEFGEQIKTAPMALTYQLRNGKPLKIDEKLGFECGQKCVEILDEEPGKMASIKLEDGDLKVGEADLAEGVKISKVSDTDYIDYENLEVTDSYLDYARPFLGEKPSREVRLINRD</sequence>
<evidence type="ECO:0000313" key="10">
    <source>
        <dbReference type="EMBL" id="KXA93406.1"/>
    </source>
</evidence>
<evidence type="ECO:0000256" key="6">
    <source>
        <dbReference type="ARBA" id="ARBA00022777"/>
    </source>
</evidence>
<dbReference type="GO" id="GO:0006002">
    <property type="term" value="P:fructose 6-phosphate metabolic process"/>
    <property type="evidence" value="ECO:0007669"/>
    <property type="project" value="InterPro"/>
</dbReference>
<evidence type="ECO:0000256" key="1">
    <source>
        <dbReference type="ARBA" id="ARBA00001946"/>
    </source>
</evidence>
<evidence type="ECO:0000256" key="5">
    <source>
        <dbReference type="ARBA" id="ARBA00022723"/>
    </source>
</evidence>
<evidence type="ECO:0000313" key="11">
    <source>
        <dbReference type="Proteomes" id="UP000070373"/>
    </source>
</evidence>
<keyword evidence="6" id="KW-0418">Kinase</keyword>
<dbReference type="Pfam" id="PF00365">
    <property type="entry name" value="PFK"/>
    <property type="match status" value="1"/>
</dbReference>
<comment type="pathway">
    <text evidence="2">Carbohydrate degradation; glycolysis; D-glyceraldehyde 3-phosphate and glycerone phosphate from D-glucose: step 3/4.</text>
</comment>
<keyword evidence="7" id="KW-0460">Magnesium</keyword>
<evidence type="ECO:0000256" key="7">
    <source>
        <dbReference type="ARBA" id="ARBA00022842"/>
    </source>
</evidence>
<dbReference type="GO" id="GO:0046872">
    <property type="term" value="F:metal ion binding"/>
    <property type="evidence" value="ECO:0007669"/>
    <property type="project" value="UniProtKB-KW"/>
</dbReference>
<proteinExistence type="predicted"/>
<dbReference type="GO" id="GO:0003872">
    <property type="term" value="F:6-phosphofructokinase activity"/>
    <property type="evidence" value="ECO:0007669"/>
    <property type="project" value="InterPro"/>
</dbReference>
<dbReference type="GO" id="GO:0061621">
    <property type="term" value="P:canonical glycolysis"/>
    <property type="evidence" value="ECO:0007669"/>
    <property type="project" value="TreeGrafter"/>
</dbReference>
<dbReference type="Gene3D" id="3.40.50.450">
    <property type="match status" value="1"/>
</dbReference>
<dbReference type="GO" id="GO:0070095">
    <property type="term" value="F:fructose-6-phosphate binding"/>
    <property type="evidence" value="ECO:0007669"/>
    <property type="project" value="TreeGrafter"/>
</dbReference>
<comment type="caution">
    <text evidence="10">The sequence shown here is derived from an EMBL/GenBank/DDBJ whole genome shotgun (WGS) entry which is preliminary data.</text>
</comment>
<dbReference type="PANTHER" id="PTHR13697">
    <property type="entry name" value="PHOSPHOFRUCTOKINASE"/>
    <property type="match status" value="1"/>
</dbReference>
<protein>
    <recommendedName>
        <fullName evidence="9">Phosphofructokinase domain-containing protein</fullName>
    </recommendedName>
</protein>
<evidence type="ECO:0000256" key="3">
    <source>
        <dbReference type="ARBA" id="ARBA00022490"/>
    </source>
</evidence>
<dbReference type="InterPro" id="IPR012003">
    <property type="entry name" value="ATP_PFK_prok-type"/>
</dbReference>
<dbReference type="PRINTS" id="PR00476">
    <property type="entry name" value="PHFRCTKINASE"/>
</dbReference>